<organism evidence="2 3">
    <name type="scientific">Brachionus plicatilis</name>
    <name type="common">Marine rotifer</name>
    <name type="synonym">Brachionus muelleri</name>
    <dbReference type="NCBI Taxonomy" id="10195"/>
    <lineage>
        <taxon>Eukaryota</taxon>
        <taxon>Metazoa</taxon>
        <taxon>Spiralia</taxon>
        <taxon>Gnathifera</taxon>
        <taxon>Rotifera</taxon>
        <taxon>Eurotatoria</taxon>
        <taxon>Monogononta</taxon>
        <taxon>Pseudotrocha</taxon>
        <taxon>Ploima</taxon>
        <taxon>Brachionidae</taxon>
        <taxon>Brachionus</taxon>
    </lineage>
</organism>
<dbReference type="EMBL" id="REGN01008783">
    <property type="protein sequence ID" value="RNA02703.1"/>
    <property type="molecule type" value="Genomic_DNA"/>
</dbReference>
<evidence type="ECO:0000313" key="3">
    <source>
        <dbReference type="Proteomes" id="UP000276133"/>
    </source>
</evidence>
<gene>
    <name evidence="2" type="ORF">BpHYR1_012340</name>
</gene>
<evidence type="ECO:0000256" key="1">
    <source>
        <dbReference type="SAM" id="SignalP"/>
    </source>
</evidence>
<keyword evidence="1" id="KW-0732">Signal</keyword>
<sequence>MQFKIIKFFDLKLFCLICHIFRITEPWPVFVVNVEKKNFISKKKNLLLKKIRCLKKYFSLLFQFKELILISKDKLNLLILVRKI</sequence>
<protein>
    <submittedName>
        <fullName evidence="2">Uncharacterized protein</fullName>
    </submittedName>
</protein>
<name>A0A3M7PUL6_BRAPC</name>
<feature type="chain" id="PRO_5018197841" evidence="1">
    <location>
        <begin position="27"/>
        <end position="84"/>
    </location>
</feature>
<reference evidence="2 3" key="1">
    <citation type="journal article" date="2018" name="Sci. Rep.">
        <title>Genomic signatures of local adaptation to the degree of environmental predictability in rotifers.</title>
        <authorList>
            <person name="Franch-Gras L."/>
            <person name="Hahn C."/>
            <person name="Garcia-Roger E.M."/>
            <person name="Carmona M.J."/>
            <person name="Serra M."/>
            <person name="Gomez A."/>
        </authorList>
    </citation>
    <scope>NUCLEOTIDE SEQUENCE [LARGE SCALE GENOMIC DNA]</scope>
    <source>
        <strain evidence="2">HYR1</strain>
    </source>
</reference>
<evidence type="ECO:0000313" key="2">
    <source>
        <dbReference type="EMBL" id="RNA02703.1"/>
    </source>
</evidence>
<keyword evidence="3" id="KW-1185">Reference proteome</keyword>
<accession>A0A3M7PUL6</accession>
<feature type="signal peptide" evidence="1">
    <location>
        <begin position="1"/>
        <end position="26"/>
    </location>
</feature>
<comment type="caution">
    <text evidence="2">The sequence shown here is derived from an EMBL/GenBank/DDBJ whole genome shotgun (WGS) entry which is preliminary data.</text>
</comment>
<proteinExistence type="predicted"/>
<dbReference type="AlphaFoldDB" id="A0A3M7PUL6"/>
<dbReference type="Proteomes" id="UP000276133">
    <property type="component" value="Unassembled WGS sequence"/>
</dbReference>